<dbReference type="PROSITE" id="PS00622">
    <property type="entry name" value="HTH_LUXR_1"/>
    <property type="match status" value="1"/>
</dbReference>
<dbReference type="InterPro" id="IPR011006">
    <property type="entry name" value="CheY-like_superfamily"/>
</dbReference>
<dbReference type="PATRIC" id="fig|1194972.3.peg.1058"/>
<keyword evidence="1" id="KW-0238">DNA-binding</keyword>
<dbReference type="HOGENOM" id="CLU_000445_90_10_11"/>
<keyword evidence="6" id="KW-1185">Reference proteome</keyword>
<dbReference type="InterPro" id="IPR000792">
    <property type="entry name" value="Tscrpt_reg_LuxR_C"/>
</dbReference>
<evidence type="ECO:0000256" key="2">
    <source>
        <dbReference type="PROSITE-ProRule" id="PRU00169"/>
    </source>
</evidence>
<dbReference type="GO" id="GO:0006355">
    <property type="term" value="P:regulation of DNA-templated transcription"/>
    <property type="evidence" value="ECO:0007669"/>
    <property type="project" value="InterPro"/>
</dbReference>
<protein>
    <submittedName>
        <fullName evidence="5">Two-component regulator</fullName>
    </submittedName>
</protein>
<evidence type="ECO:0000259" key="4">
    <source>
        <dbReference type="PROSITE" id="PS50110"/>
    </source>
</evidence>
<dbReference type="eggNOG" id="COG2197">
    <property type="taxonomic scope" value="Bacteria"/>
</dbReference>
<feature type="domain" description="Response regulatory" evidence="4">
    <location>
        <begin position="58"/>
        <end position="173"/>
    </location>
</feature>
<dbReference type="AlphaFoldDB" id="K0V9X1"/>
<name>K0V9X1_MYCVA</name>
<gene>
    <name evidence="5" type="ORF">MVAC_05222</name>
</gene>
<dbReference type="SUPFAM" id="SSF52172">
    <property type="entry name" value="CheY-like"/>
    <property type="match status" value="1"/>
</dbReference>
<feature type="domain" description="HTH luxR-type" evidence="3">
    <location>
        <begin position="200"/>
        <end position="265"/>
    </location>
</feature>
<dbReference type="PRINTS" id="PR00038">
    <property type="entry name" value="HTHLUXR"/>
</dbReference>
<dbReference type="InterPro" id="IPR016032">
    <property type="entry name" value="Sig_transdc_resp-reg_C-effctor"/>
</dbReference>
<dbReference type="CDD" id="cd06170">
    <property type="entry name" value="LuxR_C_like"/>
    <property type="match status" value="1"/>
</dbReference>
<dbReference type="PANTHER" id="PTHR43214">
    <property type="entry name" value="TWO-COMPONENT RESPONSE REGULATOR"/>
    <property type="match status" value="1"/>
</dbReference>
<dbReference type="InterPro" id="IPR001789">
    <property type="entry name" value="Sig_transdc_resp-reg_receiver"/>
</dbReference>
<sequence length="273" mass="29641">MSECRFDETDDYELPSPERMIHSVIDLAVGDELSELSVGYRNSDRGLGIGPDLLRKTDVLVVDDCTLYRECLVGILTGRHGAAATGVAADLASVIADLEALRPRVILLNVATHESVVLLRHVLRYRPDASVVVIGVSEDDDAAIVECAEAGAAGYHLRTDSLEDLFTLIQRVAAGESACSSRVSGVLLRRLSELAAQRQPAAREVVLTTREIEILRMLEAGMANREIAEQLCIAVHTVKNHVHSILTKLGVSSREQAAALARNMVATDWPRRG</sequence>
<dbReference type="Pfam" id="PF00196">
    <property type="entry name" value="GerE"/>
    <property type="match status" value="1"/>
</dbReference>
<dbReference type="EMBL" id="ALQA01000007">
    <property type="protein sequence ID" value="EJZ11683.1"/>
    <property type="molecule type" value="Genomic_DNA"/>
</dbReference>
<dbReference type="GO" id="GO:0003677">
    <property type="term" value="F:DNA binding"/>
    <property type="evidence" value="ECO:0007669"/>
    <property type="project" value="UniProtKB-KW"/>
</dbReference>
<dbReference type="GO" id="GO:0000160">
    <property type="term" value="P:phosphorelay signal transduction system"/>
    <property type="evidence" value="ECO:0007669"/>
    <property type="project" value="InterPro"/>
</dbReference>
<comment type="caution">
    <text evidence="5">The sequence shown here is derived from an EMBL/GenBank/DDBJ whole genome shotgun (WGS) entry which is preliminary data.</text>
</comment>
<dbReference type="PROSITE" id="PS50043">
    <property type="entry name" value="HTH_LUXR_2"/>
    <property type="match status" value="1"/>
</dbReference>
<evidence type="ECO:0000259" key="3">
    <source>
        <dbReference type="PROSITE" id="PS50043"/>
    </source>
</evidence>
<accession>K0V9X1</accession>
<proteinExistence type="predicted"/>
<evidence type="ECO:0000256" key="1">
    <source>
        <dbReference type="ARBA" id="ARBA00023125"/>
    </source>
</evidence>
<evidence type="ECO:0000313" key="6">
    <source>
        <dbReference type="Proteomes" id="UP000006072"/>
    </source>
</evidence>
<dbReference type="Gene3D" id="3.40.50.2300">
    <property type="match status" value="1"/>
</dbReference>
<dbReference type="InterPro" id="IPR039420">
    <property type="entry name" value="WalR-like"/>
</dbReference>
<dbReference type="PANTHER" id="PTHR43214:SF43">
    <property type="entry name" value="TWO-COMPONENT RESPONSE REGULATOR"/>
    <property type="match status" value="1"/>
</dbReference>
<organism evidence="5 6">
    <name type="scientific">Mycolicibacterium vaccae ATCC 25954</name>
    <dbReference type="NCBI Taxonomy" id="1194972"/>
    <lineage>
        <taxon>Bacteria</taxon>
        <taxon>Bacillati</taxon>
        <taxon>Actinomycetota</taxon>
        <taxon>Actinomycetes</taxon>
        <taxon>Mycobacteriales</taxon>
        <taxon>Mycobacteriaceae</taxon>
        <taxon>Mycolicibacterium</taxon>
    </lineage>
</organism>
<evidence type="ECO:0000313" key="5">
    <source>
        <dbReference type="EMBL" id="EJZ11683.1"/>
    </source>
</evidence>
<dbReference type="Proteomes" id="UP000006072">
    <property type="component" value="Unassembled WGS sequence"/>
</dbReference>
<dbReference type="PROSITE" id="PS50110">
    <property type="entry name" value="RESPONSE_REGULATORY"/>
    <property type="match status" value="1"/>
</dbReference>
<dbReference type="SUPFAM" id="SSF46894">
    <property type="entry name" value="C-terminal effector domain of the bipartite response regulators"/>
    <property type="match status" value="1"/>
</dbReference>
<reference evidence="5 6" key="1">
    <citation type="journal article" date="2012" name="J. Bacteriol.">
        <title>Complete Genome Sequence of Mycobacterium vaccae Type Strain ATCC 25954.</title>
        <authorList>
            <person name="Ho Y.S."/>
            <person name="Adroub S.A."/>
            <person name="Abadi M."/>
            <person name="Al Alwan B."/>
            <person name="Alkhateeb R."/>
            <person name="Gao G."/>
            <person name="Ragab A."/>
            <person name="Ali S."/>
            <person name="van Soolingen D."/>
            <person name="Bitter W."/>
            <person name="Pain A."/>
            <person name="Abdallah A.M."/>
        </authorList>
    </citation>
    <scope>NUCLEOTIDE SEQUENCE [LARGE SCALE GENOMIC DNA]</scope>
    <source>
        <strain evidence="5 6">ATCC 25954</strain>
    </source>
</reference>
<comment type="caution">
    <text evidence="2">Lacks conserved residue(s) required for the propagation of feature annotation.</text>
</comment>
<dbReference type="SMART" id="SM00421">
    <property type="entry name" value="HTH_LUXR"/>
    <property type="match status" value="1"/>
</dbReference>